<sequence>MKNKKFLLFILAFAINGCSTAYLAQIEKSRNDYNESLANSEDSQFLMNIVRVHYGYSPYFVGVDSVTSQSSLKTGIDNNETRLFQSPSTTAGGTPFWSVAPIAAYTISPVVTYSPVQGSKFVSALLSPIDMKKLFLLERSLGISTVLRLTIDQVGVLDNASNIRNTKTSKLPDYQEFNTFAKTLETLVDNDDVNIEMTNYDDKPAMLLYMNNDSAATKVATLLHLKRPYKTILFTMFVLKHDNDKENIIRIQTRSYFNILQFLSKGVEASESDNQKYGVKTRFTNQNGGVSNLHDITNGLIDIHVSNSEPSEALLKIKYQSKWYYVANDDEYSKSTMVFLRLVYSLLIGEYQPNVPVLTIPVK</sequence>
<gene>
    <name evidence="2" type="ORF">CUN60_07490</name>
</gene>
<dbReference type="EMBL" id="CP024847">
    <property type="protein sequence ID" value="AUR52149.1"/>
    <property type="molecule type" value="Genomic_DNA"/>
</dbReference>
<accession>A0A2I7N6R2</accession>
<dbReference type="Proteomes" id="UP000236655">
    <property type="component" value="Chromosome"/>
</dbReference>
<reference evidence="3" key="1">
    <citation type="submission" date="2017-11" db="EMBL/GenBank/DDBJ databases">
        <authorList>
            <person name="Chan K.G."/>
            <person name="Lee L.S."/>
        </authorList>
    </citation>
    <scope>NUCLEOTIDE SEQUENCE [LARGE SCALE GENOMIC DNA]</scope>
    <source>
        <strain evidence="3">DSM 100970</strain>
    </source>
</reference>
<evidence type="ECO:0000256" key="1">
    <source>
        <dbReference type="SAM" id="SignalP"/>
    </source>
</evidence>
<dbReference type="KEGG" id="nba:CUN60_07490"/>
<protein>
    <submittedName>
        <fullName evidence="2">Uncharacterized protein</fullName>
    </submittedName>
</protein>
<evidence type="ECO:0000313" key="3">
    <source>
        <dbReference type="Proteomes" id="UP000236655"/>
    </source>
</evidence>
<dbReference type="RefSeq" id="WP_102951445.1">
    <property type="nucleotide sequence ID" value="NZ_CP024847.1"/>
</dbReference>
<proteinExistence type="predicted"/>
<feature type="signal peptide" evidence="1">
    <location>
        <begin position="1"/>
        <end position="24"/>
    </location>
</feature>
<dbReference type="OrthoDB" id="8555546at2"/>
<evidence type="ECO:0000313" key="2">
    <source>
        <dbReference type="EMBL" id="AUR52149.1"/>
    </source>
</evidence>
<feature type="chain" id="PRO_5014427546" evidence="1">
    <location>
        <begin position="25"/>
        <end position="363"/>
    </location>
</feature>
<dbReference type="AlphaFoldDB" id="A0A2I7N6R2"/>
<keyword evidence="1" id="KW-0732">Signal</keyword>
<name>A0A2I7N6R2_9NEIS</name>
<organism evidence="2 3">
    <name type="scientific">Aquella oligotrophica</name>
    <dbReference type="NCBI Taxonomy" id="2067065"/>
    <lineage>
        <taxon>Bacteria</taxon>
        <taxon>Pseudomonadati</taxon>
        <taxon>Pseudomonadota</taxon>
        <taxon>Betaproteobacteria</taxon>
        <taxon>Neisseriales</taxon>
        <taxon>Neisseriaceae</taxon>
        <taxon>Aquella</taxon>
    </lineage>
</organism>
<keyword evidence="3" id="KW-1185">Reference proteome</keyword>